<keyword evidence="2" id="KW-1185">Reference proteome</keyword>
<organism evidence="1 2">
    <name type="scientific">Sulfuritortus calidifontis</name>
    <dbReference type="NCBI Taxonomy" id="1914471"/>
    <lineage>
        <taxon>Bacteria</taxon>
        <taxon>Pseudomonadati</taxon>
        <taxon>Pseudomonadota</taxon>
        <taxon>Betaproteobacteria</taxon>
        <taxon>Nitrosomonadales</taxon>
        <taxon>Thiobacillaceae</taxon>
        <taxon>Sulfuritortus</taxon>
    </lineage>
</organism>
<reference evidence="1 2" key="1">
    <citation type="submission" date="2019-03" db="EMBL/GenBank/DDBJ databases">
        <title>Genomic Encyclopedia of Type Strains, Phase IV (KMG-IV): sequencing the most valuable type-strain genomes for metagenomic binning, comparative biology and taxonomic classification.</title>
        <authorList>
            <person name="Goeker M."/>
        </authorList>
    </citation>
    <scope>NUCLEOTIDE SEQUENCE [LARGE SCALE GENOMIC DNA]</scope>
    <source>
        <strain evidence="1 2">DSM 103923</strain>
    </source>
</reference>
<dbReference type="Proteomes" id="UP000295135">
    <property type="component" value="Unassembled WGS sequence"/>
</dbReference>
<dbReference type="OrthoDB" id="9157371at2"/>
<comment type="caution">
    <text evidence="1">The sequence shown here is derived from an EMBL/GenBank/DDBJ whole genome shotgun (WGS) entry which is preliminary data.</text>
</comment>
<accession>A0A4V2UQL4</accession>
<name>A0A4V2UQL4_9PROT</name>
<protein>
    <submittedName>
        <fullName evidence="1">Uncharacterized protein</fullName>
    </submittedName>
</protein>
<proteinExistence type="predicted"/>
<gene>
    <name evidence="1" type="ORF">EDC61_11235</name>
</gene>
<evidence type="ECO:0000313" key="1">
    <source>
        <dbReference type="EMBL" id="TCS71019.1"/>
    </source>
</evidence>
<sequence length="194" mass="21320">MPAKSAPARNSHLRLRIAQVAAQLMAEHGIRDYGLAKRKAARQLGVTDSHVLPGNEEIDEALRDYHAIYRPDEHAQTLRAQREQALAVLEAFGQFSPLLTGAVLAGTASDHANIEIELYADASKEFEQFLVNQGVSFKVADRNGRHGYLIYSDPADVLVTVLPLSSLHAHSRGRADGVKRMNAEQLTQFLQGQS</sequence>
<dbReference type="RefSeq" id="WP_126463579.1">
    <property type="nucleotide sequence ID" value="NZ_AP018721.1"/>
</dbReference>
<dbReference type="EMBL" id="SLZY01000012">
    <property type="protein sequence ID" value="TCS71019.1"/>
    <property type="molecule type" value="Genomic_DNA"/>
</dbReference>
<evidence type="ECO:0000313" key="2">
    <source>
        <dbReference type="Proteomes" id="UP000295135"/>
    </source>
</evidence>
<dbReference type="AlphaFoldDB" id="A0A4V2UQL4"/>